<reference evidence="10" key="2">
    <citation type="submission" date="2023-05" db="EMBL/GenBank/DDBJ databases">
        <authorList>
            <consortium name="Lawrence Berkeley National Laboratory"/>
            <person name="Steindorff A."/>
            <person name="Hensen N."/>
            <person name="Bonometti L."/>
            <person name="Westerberg I."/>
            <person name="Brannstrom I.O."/>
            <person name="Guillou S."/>
            <person name="Cros-Aarteil S."/>
            <person name="Calhoun S."/>
            <person name="Haridas S."/>
            <person name="Kuo A."/>
            <person name="Mondo S."/>
            <person name="Pangilinan J."/>
            <person name="Riley R."/>
            <person name="Labutti K."/>
            <person name="Andreopoulos B."/>
            <person name="Lipzen A."/>
            <person name="Chen C."/>
            <person name="Yanf M."/>
            <person name="Daum C."/>
            <person name="Ng V."/>
            <person name="Clum A."/>
            <person name="Ohm R."/>
            <person name="Martin F."/>
            <person name="Silar P."/>
            <person name="Natvig D."/>
            <person name="Lalanne C."/>
            <person name="Gautier V."/>
            <person name="Ament-Velasquez S.L."/>
            <person name="Kruys A."/>
            <person name="Hutchinson M.I."/>
            <person name="Powell A.J."/>
            <person name="Barry K."/>
            <person name="Miller A.N."/>
            <person name="Grigoriev I.V."/>
            <person name="Debuchy R."/>
            <person name="Gladieux P."/>
            <person name="Thoren M.H."/>
            <person name="Johannesson H."/>
        </authorList>
    </citation>
    <scope>NUCLEOTIDE SEQUENCE</scope>
    <source>
        <strain evidence="10">CBS 508.74</strain>
    </source>
</reference>
<feature type="compositionally biased region" description="Basic and acidic residues" evidence="7">
    <location>
        <begin position="21"/>
        <end position="30"/>
    </location>
</feature>
<dbReference type="SUPFAM" id="SSF55486">
    <property type="entry name" value="Metalloproteases ('zincins'), catalytic domain"/>
    <property type="match status" value="1"/>
</dbReference>
<dbReference type="InterPro" id="IPR001570">
    <property type="entry name" value="Peptidase_M4_C_domain"/>
</dbReference>
<evidence type="ECO:0000256" key="6">
    <source>
        <dbReference type="ARBA" id="ARBA00023049"/>
    </source>
</evidence>
<evidence type="ECO:0000256" key="4">
    <source>
        <dbReference type="ARBA" id="ARBA00022801"/>
    </source>
</evidence>
<organism evidence="10 11">
    <name type="scientific">Canariomyces notabilis</name>
    <dbReference type="NCBI Taxonomy" id="2074819"/>
    <lineage>
        <taxon>Eukaryota</taxon>
        <taxon>Fungi</taxon>
        <taxon>Dikarya</taxon>
        <taxon>Ascomycota</taxon>
        <taxon>Pezizomycotina</taxon>
        <taxon>Sordariomycetes</taxon>
        <taxon>Sordariomycetidae</taxon>
        <taxon>Sordariales</taxon>
        <taxon>Chaetomiaceae</taxon>
        <taxon>Canariomyces</taxon>
    </lineage>
</organism>
<sequence>MQNGGNVQDPSTFDLLPGKPARMEGEKATKDEEVNEAYDMALHVLQFYKKFLNYDSLDGQAMEVKSSVHFGNKLGNAFWLGSHEQMVYGDGNSFLHNFTGCVDVIGHEMTHAVIQYSAALIYRNESGALNEHISDAFGIMVKQMYENEMAEHADWLIGEGCLLPGVKGVALRSMKNPGTAYNDPRFGSDLQPSHTDQIPDLMKKHGDFIRNRDYGGVHVLSGIPNRAFYLAAVAFGGYSWEKAGKIWWKVVSERAIPPNCTFIQFADATVDAAEALFGTEAAVIVRNAWNQVGVARKV</sequence>
<dbReference type="AlphaFoldDB" id="A0AAN6TDJ4"/>
<dbReference type="GO" id="GO:0046872">
    <property type="term" value="F:metal ion binding"/>
    <property type="evidence" value="ECO:0007669"/>
    <property type="project" value="UniProtKB-KW"/>
</dbReference>
<evidence type="ECO:0000313" key="10">
    <source>
        <dbReference type="EMBL" id="KAK4112442.1"/>
    </source>
</evidence>
<dbReference type="InterPro" id="IPR027268">
    <property type="entry name" value="Peptidase_M4/M1_CTD_sf"/>
</dbReference>
<dbReference type="PANTHER" id="PTHR43579:SF1">
    <property type="entry name" value="NEUTRAL METALLOPROTEINASE"/>
    <property type="match status" value="1"/>
</dbReference>
<dbReference type="InterPro" id="IPR013856">
    <property type="entry name" value="Peptidase_M4_domain"/>
</dbReference>
<feature type="compositionally biased region" description="Polar residues" evidence="7">
    <location>
        <begin position="1"/>
        <end position="11"/>
    </location>
</feature>
<evidence type="ECO:0000256" key="2">
    <source>
        <dbReference type="ARBA" id="ARBA00022670"/>
    </source>
</evidence>
<dbReference type="GeneID" id="89935749"/>
<keyword evidence="4" id="KW-0378">Hydrolase</keyword>
<feature type="domain" description="Peptidase M4" evidence="8">
    <location>
        <begin position="35"/>
        <end position="115"/>
    </location>
</feature>
<dbReference type="GO" id="GO:0006508">
    <property type="term" value="P:proteolysis"/>
    <property type="evidence" value="ECO:0007669"/>
    <property type="project" value="UniProtKB-KW"/>
</dbReference>
<keyword evidence="2" id="KW-0645">Protease</keyword>
<evidence type="ECO:0000313" key="11">
    <source>
        <dbReference type="Proteomes" id="UP001302812"/>
    </source>
</evidence>
<dbReference type="InterPro" id="IPR052759">
    <property type="entry name" value="Metalloprotease_M4"/>
</dbReference>
<dbReference type="Gene3D" id="3.10.170.10">
    <property type="match status" value="1"/>
</dbReference>
<feature type="region of interest" description="Disordered" evidence="7">
    <location>
        <begin position="1"/>
        <end position="30"/>
    </location>
</feature>
<evidence type="ECO:0000259" key="9">
    <source>
        <dbReference type="Pfam" id="PF02868"/>
    </source>
</evidence>
<comment type="similarity">
    <text evidence="1">Belongs to the peptidase M4 family.</text>
</comment>
<dbReference type="EMBL" id="MU853342">
    <property type="protein sequence ID" value="KAK4112442.1"/>
    <property type="molecule type" value="Genomic_DNA"/>
</dbReference>
<protein>
    <submittedName>
        <fullName evidence="10">Peptidase M4 thermolysin</fullName>
    </submittedName>
</protein>
<keyword evidence="11" id="KW-1185">Reference proteome</keyword>
<feature type="domain" description="Peptidase M4 C-terminal" evidence="9">
    <location>
        <begin position="118"/>
        <end position="294"/>
    </location>
</feature>
<dbReference type="RefSeq" id="XP_064670012.1">
    <property type="nucleotide sequence ID" value="XM_064811624.1"/>
</dbReference>
<dbReference type="CDD" id="cd09597">
    <property type="entry name" value="M4_TLP"/>
    <property type="match status" value="1"/>
</dbReference>
<dbReference type="Pfam" id="PF02868">
    <property type="entry name" value="Peptidase_M4_C"/>
    <property type="match status" value="1"/>
</dbReference>
<dbReference type="Proteomes" id="UP001302812">
    <property type="component" value="Unassembled WGS sequence"/>
</dbReference>
<dbReference type="InterPro" id="IPR023612">
    <property type="entry name" value="Peptidase_M4"/>
</dbReference>
<evidence type="ECO:0000256" key="5">
    <source>
        <dbReference type="ARBA" id="ARBA00022833"/>
    </source>
</evidence>
<gene>
    <name evidence="10" type="ORF">N656DRAFT_709853</name>
</gene>
<keyword evidence="3" id="KW-0479">Metal-binding</keyword>
<comment type="caution">
    <text evidence="10">The sequence shown here is derived from an EMBL/GenBank/DDBJ whole genome shotgun (WGS) entry which is preliminary data.</text>
</comment>
<evidence type="ECO:0000256" key="7">
    <source>
        <dbReference type="SAM" id="MobiDB-lite"/>
    </source>
</evidence>
<accession>A0AAN6TDJ4</accession>
<keyword evidence="6" id="KW-0482">Metalloprotease</keyword>
<dbReference type="Gene3D" id="1.10.390.10">
    <property type="entry name" value="Neutral Protease Domain 2"/>
    <property type="match status" value="1"/>
</dbReference>
<reference evidence="10" key="1">
    <citation type="journal article" date="2023" name="Mol. Phylogenet. Evol.">
        <title>Genome-scale phylogeny and comparative genomics of the fungal order Sordariales.</title>
        <authorList>
            <person name="Hensen N."/>
            <person name="Bonometti L."/>
            <person name="Westerberg I."/>
            <person name="Brannstrom I.O."/>
            <person name="Guillou S."/>
            <person name="Cros-Aarteil S."/>
            <person name="Calhoun S."/>
            <person name="Haridas S."/>
            <person name="Kuo A."/>
            <person name="Mondo S."/>
            <person name="Pangilinan J."/>
            <person name="Riley R."/>
            <person name="LaButti K."/>
            <person name="Andreopoulos B."/>
            <person name="Lipzen A."/>
            <person name="Chen C."/>
            <person name="Yan M."/>
            <person name="Daum C."/>
            <person name="Ng V."/>
            <person name="Clum A."/>
            <person name="Steindorff A."/>
            <person name="Ohm R.A."/>
            <person name="Martin F."/>
            <person name="Silar P."/>
            <person name="Natvig D.O."/>
            <person name="Lalanne C."/>
            <person name="Gautier V."/>
            <person name="Ament-Velasquez S.L."/>
            <person name="Kruys A."/>
            <person name="Hutchinson M.I."/>
            <person name="Powell A.J."/>
            <person name="Barry K."/>
            <person name="Miller A.N."/>
            <person name="Grigoriev I.V."/>
            <person name="Debuchy R."/>
            <person name="Gladieux P."/>
            <person name="Hiltunen Thoren M."/>
            <person name="Johannesson H."/>
        </authorList>
    </citation>
    <scope>NUCLEOTIDE SEQUENCE</scope>
    <source>
        <strain evidence="10">CBS 508.74</strain>
    </source>
</reference>
<dbReference type="PANTHER" id="PTHR43579">
    <property type="match status" value="1"/>
</dbReference>
<dbReference type="Pfam" id="PF01447">
    <property type="entry name" value="Peptidase_M4"/>
    <property type="match status" value="1"/>
</dbReference>
<dbReference type="PRINTS" id="PR00730">
    <property type="entry name" value="THERMOLYSIN"/>
</dbReference>
<name>A0AAN6TDJ4_9PEZI</name>
<evidence type="ECO:0000256" key="1">
    <source>
        <dbReference type="ARBA" id="ARBA00009388"/>
    </source>
</evidence>
<dbReference type="GO" id="GO:0004222">
    <property type="term" value="F:metalloendopeptidase activity"/>
    <property type="evidence" value="ECO:0007669"/>
    <property type="project" value="InterPro"/>
</dbReference>
<keyword evidence="5" id="KW-0862">Zinc</keyword>
<proteinExistence type="inferred from homology"/>
<evidence type="ECO:0000259" key="8">
    <source>
        <dbReference type="Pfam" id="PF01447"/>
    </source>
</evidence>
<evidence type="ECO:0000256" key="3">
    <source>
        <dbReference type="ARBA" id="ARBA00022723"/>
    </source>
</evidence>